<keyword evidence="5" id="KW-1185">Reference proteome</keyword>
<evidence type="ECO:0000313" key="4">
    <source>
        <dbReference type="EMBL" id="KAH7027679.1"/>
    </source>
</evidence>
<accession>A0A9P8Y2I6</accession>
<name>A0A9P8Y2I6_9PEZI</name>
<feature type="region of interest" description="Disordered" evidence="2">
    <location>
        <begin position="565"/>
        <end position="713"/>
    </location>
</feature>
<dbReference type="InterPro" id="IPR040850">
    <property type="entry name" value="Knl1_RWD_C"/>
</dbReference>
<dbReference type="OrthoDB" id="5592879at2759"/>
<dbReference type="SMART" id="SM00787">
    <property type="entry name" value="Spc7"/>
    <property type="match status" value="1"/>
</dbReference>
<feature type="compositionally biased region" description="Polar residues" evidence="2">
    <location>
        <begin position="256"/>
        <end position="265"/>
    </location>
</feature>
<dbReference type="RefSeq" id="XP_046010478.1">
    <property type="nucleotide sequence ID" value="XM_046159045.1"/>
</dbReference>
<keyword evidence="1" id="KW-0175">Coiled coil</keyword>
<feature type="compositionally biased region" description="Acidic residues" evidence="2">
    <location>
        <begin position="272"/>
        <end position="287"/>
    </location>
</feature>
<dbReference type="InterPro" id="IPR033338">
    <property type="entry name" value="Spc105/Spc7"/>
</dbReference>
<evidence type="ECO:0000256" key="1">
    <source>
        <dbReference type="SAM" id="Coils"/>
    </source>
</evidence>
<dbReference type="EMBL" id="JAGTJQ010000007">
    <property type="protein sequence ID" value="KAH7027679.1"/>
    <property type="molecule type" value="Genomic_DNA"/>
</dbReference>
<dbReference type="Pfam" id="PF18210">
    <property type="entry name" value="Knl1_RWD_C"/>
    <property type="match status" value="1"/>
</dbReference>
<dbReference type="GO" id="GO:0034501">
    <property type="term" value="P:protein localization to kinetochore"/>
    <property type="evidence" value="ECO:0007669"/>
    <property type="project" value="TreeGrafter"/>
</dbReference>
<dbReference type="GO" id="GO:0007094">
    <property type="term" value="P:mitotic spindle assembly checkpoint signaling"/>
    <property type="evidence" value="ECO:0007669"/>
    <property type="project" value="TreeGrafter"/>
</dbReference>
<evidence type="ECO:0000259" key="3">
    <source>
        <dbReference type="SMART" id="SM00787"/>
    </source>
</evidence>
<evidence type="ECO:0000256" key="2">
    <source>
        <dbReference type="SAM" id="MobiDB-lite"/>
    </source>
</evidence>
<feature type="region of interest" description="Disordered" evidence="2">
    <location>
        <begin position="434"/>
        <end position="455"/>
    </location>
</feature>
<dbReference type="GO" id="GO:1990758">
    <property type="term" value="P:mitotic sister chromatid biorientation"/>
    <property type="evidence" value="ECO:0007669"/>
    <property type="project" value="TreeGrafter"/>
</dbReference>
<gene>
    <name evidence="4" type="ORF">B0I36DRAFT_364851</name>
</gene>
<comment type="caution">
    <text evidence="4">The sequence shown here is derived from an EMBL/GenBank/DDBJ whole genome shotgun (WGS) entry which is preliminary data.</text>
</comment>
<feature type="compositionally biased region" description="Polar residues" evidence="2">
    <location>
        <begin position="660"/>
        <end position="699"/>
    </location>
</feature>
<feature type="compositionally biased region" description="Low complexity" evidence="2">
    <location>
        <begin position="187"/>
        <end position="205"/>
    </location>
</feature>
<dbReference type="Proteomes" id="UP000756346">
    <property type="component" value="Unassembled WGS sequence"/>
</dbReference>
<dbReference type="GO" id="GO:0000776">
    <property type="term" value="C:kinetochore"/>
    <property type="evidence" value="ECO:0007669"/>
    <property type="project" value="TreeGrafter"/>
</dbReference>
<feature type="region of interest" description="Disordered" evidence="2">
    <location>
        <begin position="352"/>
        <end position="381"/>
    </location>
</feature>
<reference evidence="4" key="1">
    <citation type="journal article" date="2021" name="Nat. Commun.">
        <title>Genetic determinants of endophytism in the Arabidopsis root mycobiome.</title>
        <authorList>
            <person name="Mesny F."/>
            <person name="Miyauchi S."/>
            <person name="Thiergart T."/>
            <person name="Pickel B."/>
            <person name="Atanasova L."/>
            <person name="Karlsson M."/>
            <person name="Huettel B."/>
            <person name="Barry K.W."/>
            <person name="Haridas S."/>
            <person name="Chen C."/>
            <person name="Bauer D."/>
            <person name="Andreopoulos W."/>
            <person name="Pangilinan J."/>
            <person name="LaButti K."/>
            <person name="Riley R."/>
            <person name="Lipzen A."/>
            <person name="Clum A."/>
            <person name="Drula E."/>
            <person name="Henrissat B."/>
            <person name="Kohler A."/>
            <person name="Grigoriev I.V."/>
            <person name="Martin F.M."/>
            <person name="Hacquard S."/>
        </authorList>
    </citation>
    <scope>NUCLEOTIDE SEQUENCE</scope>
    <source>
        <strain evidence="4">MPI-CAGE-CH-0230</strain>
    </source>
</reference>
<dbReference type="SMART" id="SM01315">
    <property type="entry name" value="Spc7_N"/>
    <property type="match status" value="1"/>
</dbReference>
<feature type="compositionally biased region" description="Low complexity" evidence="2">
    <location>
        <begin position="635"/>
        <end position="644"/>
    </location>
</feature>
<feature type="domain" description="Spc7 kinetochore protein" evidence="3">
    <location>
        <begin position="932"/>
        <end position="1249"/>
    </location>
</feature>
<dbReference type="PANTHER" id="PTHR28260:SF1">
    <property type="entry name" value="SPINDLE POLE BODY COMPONENT SPC105"/>
    <property type="match status" value="1"/>
</dbReference>
<dbReference type="Pfam" id="PF08317">
    <property type="entry name" value="Spc7"/>
    <property type="match status" value="1"/>
</dbReference>
<feature type="coiled-coil region" evidence="1">
    <location>
        <begin position="1111"/>
        <end position="1184"/>
    </location>
</feature>
<dbReference type="PANTHER" id="PTHR28260">
    <property type="entry name" value="SPINDLE POLE BODY COMPONENT SPC105"/>
    <property type="match status" value="1"/>
</dbReference>
<evidence type="ECO:0000313" key="5">
    <source>
        <dbReference type="Proteomes" id="UP000756346"/>
    </source>
</evidence>
<feature type="region of interest" description="Disordered" evidence="2">
    <location>
        <begin position="1"/>
        <end position="291"/>
    </location>
</feature>
<dbReference type="InterPro" id="IPR013253">
    <property type="entry name" value="Spc7_domain"/>
</dbReference>
<sequence length="1435" mass="157578">MAGRAETTLPATRRPRKSTGHSPVRKRIEKENITVDMASSLAANAGRKKLRSKSIGPGGLDGLKSAAGNRRVSLAAPSKPPPRSILKPTIPVLPEIPPHKPRGKGADKNHNDAASTSGTKVALRTEEEQQAAAREREEREKALEKEKEIKDRREARRKSLANRRVSFAAEATLHTFHEIEYMQDTTASSNSNRRASSSGQRSQGQNEDEELPSTPPDQTEDVVPGSPDDQRDMHKKSRRSSGAGPLTYTHNDEDTMASTVYSSDSEATEGVIEADDVDSDSGSDSDADGVSVDLDVDEVTGTTVASLASAMSRHSDLTTGSTDTLEGALRLATNRAVTQTLDEDEEIIPSFGWVKKPQPKPSTSAANPAANGALRNNEDTLGNVDATMDLGSEMELTRPIGGIIDKDDDAADESYLDEEMSMDVTRALGGIVSGAGSLRSHGQAPEPGSPMSEENDDATMELTMAVGGIKHQPRLSEGDLLEFDDNEEMSMELTTVLGKVLPGKRKSLPGRRRISTANQEDATMDMTMDMTTDLGRILPNDNDEDELLDEATADMDMTMAVGGIISEPSPARSRSQAKHIMEQEVNEADVATPDISSSAKRRLSEAVNPPNATTTKSPGRTALNSRAFGQSLRAPPSSSPFKSSPFRDHPTSPIKRSPQKPAQANTPSKTASPRKTPSQPLNTSRFMSGSPRRTPTSITKPGRPLSAQKPTSASRIMSPLIVLTPQQRRLSGLGADRAGLGSPKVVAMFERRESLGQAAETFVPRESIGAQRGVSFADPQLMAEEFDRELQETGPTDEDNNTATLRDMIASMTPKKNPLNGRKSLAVGSAAGLLGKRPLELDDDEDDDEDFEPMDGVKRLKNHQGSPVKNIRLNAPPTKAETWSNSVNSTMTFSPKKKVPITTSPKSRKYLNFVESDLPTGTLSFEHTIRMEDEEDQDNDDGSRIHLQDFLNMTSIRFIELTTTKSRPTQGPRTTRDSFVPNKDDVSLERRVVAGACTVPMLELYQHSCRELKKYISEGRRIIREIETETLEENPPLFQEYMNATPDFKIIMDNQFKNVKTHARLLSKAMWYEWRSQLQEGLKEGLIRIGEGMDNDEKLLNKEQKLLDSVLPGLQKQLETLESEHRNLRVAADELADGDPEDLQAARDELEGLDEDVAAKTAKIETLRLQLAETEASISDCTQQRTQCIADIEQSEKIREECRGWTSSEVSVLKAEVDNLERAYGWTITGIAGSTVSMTYLKEVELVFDMSALEGRQPAAQVDLWYIAANRELCPIPSTPDREFFLQCIRDYVRSAVQGRTRMSELLPIISRSWDKAIEVSHNLRILNSTFPTTISRTSDSSVLVRTVLLIAPLQTKVEISLDLRGRGTADGLDVTITPTARVVYGEHFKVDKVSDYLSTNLGTNLLSQKTADQVGSWSNVVVDLHQRLLARGRK</sequence>
<protein>
    <recommendedName>
        <fullName evidence="3">Spc7 kinetochore protein domain-containing protein</fullName>
    </recommendedName>
</protein>
<dbReference type="Pfam" id="PF15402">
    <property type="entry name" value="MELT_2"/>
    <property type="match status" value="6"/>
</dbReference>
<feature type="compositionally biased region" description="Basic and acidic residues" evidence="2">
    <location>
        <begin position="123"/>
        <end position="154"/>
    </location>
</feature>
<feature type="compositionally biased region" description="Basic residues" evidence="2">
    <location>
        <begin position="13"/>
        <end position="25"/>
    </location>
</feature>
<proteinExistence type="predicted"/>
<feature type="compositionally biased region" description="Polar residues" evidence="2">
    <location>
        <begin position="610"/>
        <end position="628"/>
    </location>
</feature>
<dbReference type="GeneID" id="70188591"/>
<organism evidence="4 5">
    <name type="scientific">Microdochium trichocladiopsis</name>
    <dbReference type="NCBI Taxonomy" id="1682393"/>
    <lineage>
        <taxon>Eukaryota</taxon>
        <taxon>Fungi</taxon>
        <taxon>Dikarya</taxon>
        <taxon>Ascomycota</taxon>
        <taxon>Pezizomycotina</taxon>
        <taxon>Sordariomycetes</taxon>
        <taxon>Xylariomycetidae</taxon>
        <taxon>Xylariales</taxon>
        <taxon>Microdochiaceae</taxon>
        <taxon>Microdochium</taxon>
    </lineage>
</organism>